<evidence type="ECO:0000256" key="2">
    <source>
        <dbReference type="ARBA" id="ARBA00009387"/>
    </source>
</evidence>
<evidence type="ECO:0000313" key="6">
    <source>
        <dbReference type="Proteomes" id="UP001589865"/>
    </source>
</evidence>
<dbReference type="PANTHER" id="PTHR37423:SF2">
    <property type="entry name" value="MEMBRANE-BOUND LYTIC MUREIN TRANSGLYCOSYLASE C"/>
    <property type="match status" value="1"/>
</dbReference>
<dbReference type="InterPro" id="IPR009628">
    <property type="entry name" value="Phage_tape_measure_N"/>
</dbReference>
<evidence type="ECO:0000259" key="3">
    <source>
        <dbReference type="Pfam" id="PF01464"/>
    </source>
</evidence>
<organism evidence="5 6">
    <name type="scientific">Roseomonas elaeocarpi</name>
    <dbReference type="NCBI Taxonomy" id="907779"/>
    <lineage>
        <taxon>Bacteria</taxon>
        <taxon>Pseudomonadati</taxon>
        <taxon>Pseudomonadota</taxon>
        <taxon>Alphaproteobacteria</taxon>
        <taxon>Acetobacterales</taxon>
        <taxon>Roseomonadaceae</taxon>
        <taxon>Roseomonas</taxon>
    </lineage>
</organism>
<comment type="similarity">
    <text evidence="1">Belongs to the transglycosylase Slt family.</text>
</comment>
<name>A0ABV6JZ05_9PROT</name>
<dbReference type="PANTHER" id="PTHR37423">
    <property type="entry name" value="SOLUBLE LYTIC MUREIN TRANSGLYCOSYLASE-RELATED"/>
    <property type="match status" value="1"/>
</dbReference>
<dbReference type="Pfam" id="PF06791">
    <property type="entry name" value="TMP_2"/>
    <property type="match status" value="1"/>
</dbReference>
<dbReference type="EMBL" id="JBHLUN010000025">
    <property type="protein sequence ID" value="MFC0410949.1"/>
    <property type="molecule type" value="Genomic_DNA"/>
</dbReference>
<gene>
    <name evidence="5" type="ORF">ACFFGY_22115</name>
</gene>
<evidence type="ECO:0000313" key="5">
    <source>
        <dbReference type="EMBL" id="MFC0410949.1"/>
    </source>
</evidence>
<dbReference type="Gene3D" id="1.10.530.10">
    <property type="match status" value="1"/>
</dbReference>
<feature type="domain" description="Transglycosylase SLT" evidence="3">
    <location>
        <begin position="382"/>
        <end position="487"/>
    </location>
</feature>
<comment type="similarity">
    <text evidence="2">Belongs to the virb1 family.</text>
</comment>
<dbReference type="CDD" id="cd00254">
    <property type="entry name" value="LT-like"/>
    <property type="match status" value="1"/>
</dbReference>
<accession>A0ABV6JZ05</accession>
<dbReference type="InterPro" id="IPR023346">
    <property type="entry name" value="Lysozyme-like_dom_sf"/>
</dbReference>
<dbReference type="InterPro" id="IPR008258">
    <property type="entry name" value="Transglycosylase_SLT_dom_1"/>
</dbReference>
<protein>
    <submittedName>
        <fullName evidence="5">Transglycosylase SLT domain-containing protein</fullName>
    </submittedName>
</protein>
<comment type="caution">
    <text evidence="5">The sequence shown here is derived from an EMBL/GenBank/DDBJ whole genome shotgun (WGS) entry which is preliminary data.</text>
</comment>
<evidence type="ECO:0000259" key="4">
    <source>
        <dbReference type="Pfam" id="PF06791"/>
    </source>
</evidence>
<evidence type="ECO:0000256" key="1">
    <source>
        <dbReference type="ARBA" id="ARBA00007734"/>
    </source>
</evidence>
<proteinExistence type="inferred from homology"/>
<dbReference type="Pfam" id="PF01464">
    <property type="entry name" value="SLT"/>
    <property type="match status" value="1"/>
</dbReference>
<reference evidence="5 6" key="1">
    <citation type="submission" date="2024-09" db="EMBL/GenBank/DDBJ databases">
        <authorList>
            <person name="Sun Q."/>
            <person name="Mori K."/>
        </authorList>
    </citation>
    <scope>NUCLEOTIDE SEQUENCE [LARGE SCALE GENOMIC DNA]</scope>
    <source>
        <strain evidence="5 6">TBRC 5777</strain>
    </source>
</reference>
<sequence>MTQAKVRHEALKDAGSKAAKGLDEVSVAATKATGAFGLAGYQIRNLTAQVVDFSVQVLSGGGLFYPIIQQGPQAVDAVGGLKSALSILGQILTPTRLLVGGLAVAIVGSVAAAEQQERALLSLSTRLRATRADYATLAQAVDVNARVLAGSTDLSTSDASAAGVTLGGVSTYAGTQQDLRRLQQVAGDVAVMLGTTVPQAAEKMAAGLRRPAETARQLAASDLRTLDDATLRTIESLDNLGRRAEAGAVLMDALSRAAGSATDAQTPFQRSLSEAEQAATRVWNAIRPLIVGLGTDLVHSIASGIEGIASLITKLQELSDSFSNSAIGKFLLSADSGPAAFLNRFAGVEGTGPRIIDHSTGQVVPTGSLTNTSSASDIQAYIRQSVAGTNVPADFALAVAGRESGYRQQVNGRTLASSSGALGTMQLMPATAAGLGVDPNDAAQNIAGGIRYLGQLLEKYGGDQSLAAAAYNAGPGRVDKFLAGKATLPQETWDYVRAVAPNRTENGVVVASGGALSSQAEVLGIANERVRAANVLPDQIRTANEKIAQTRSALATPGLDTESQARYNALLRDQLAALDALKTPEQRRQQDFQDRTAIMAEAAGAARDLKQAEMAEVRQAEAEGHAPDIAGARARKQSELNDALVDTVRQVGLDTDAQVARNRVILQGNAAVQDAAVVAKAQTDALKYGAEGTADYTNAVQTLTRVYRAQQAQVNAGALLGSIKDTEQANEQLQLETSLITANTVEREKAIAAYKTERQIREAGADGTPEADRLRAASQQAAELRVQNQQLAASWQELQSFGTQAFDRIGEAVTEAFVNGKDSAVSFASVAKALLSEVIQLMLKLALINPLQNAVLGTNLGTLGGIGSLLGGTASAAPAVLGASGGAIGYVTDAGKVVTATGGSSGGLLSGLSSLASVGSITSGLSKIGGFLGIGGGAATAATSASATAAGMGTGGAFALDMSGGAASSAMAATAPTSFLGMTGTGAWLGGAGIGIGGGLLANSLLGGNKTNGMIGTGIGTAVGAFGGPVGMAIGGTIGGALGGLFGARPSDKTGTYSMDLVSGVGTEGGLEGKKFSQENRDSAKTISDSISSMAEQLRTALGVSTTPLAYQVAVGGRDGLSLQYADGQKFSYDASDSGTTALVKQAAQDIVKSMASAASSEIQSIIAHSDDADTLLSNVQWFTGTYKVLSGTIEQNQNAAQRFQASLDTLTKPFDDAIAKASQLGLETAKLAENQAAAVAAAQATQTDTYDAARRTAQGRDYITQLSGVRTYYNDNAALMRQLGRDPEGMYVDQAVAILNQLNESQLEDVTKAFTGWDDAIVSLAAQTLANARATEAATAAQEAAATATSDQLSALQKLQSQSKVLTGYLDSQALNDNTLSPSAKLTEAQRQFSAAVDAARAAGPANADLSAVTSAASAVEQAGLLNYASSPQQAMLVQGIRSTVENLAIGLGLPDFTDSLDQSLAVAQAQLAVQQDQKALLQQLIAEIRQDRLERKAS</sequence>
<dbReference type="Proteomes" id="UP001589865">
    <property type="component" value="Unassembled WGS sequence"/>
</dbReference>
<dbReference type="RefSeq" id="WP_377046704.1">
    <property type="nucleotide sequence ID" value="NZ_JBHLUN010000025.1"/>
</dbReference>
<dbReference type="SUPFAM" id="SSF53955">
    <property type="entry name" value="Lysozyme-like"/>
    <property type="match status" value="1"/>
</dbReference>
<keyword evidence="6" id="KW-1185">Reference proteome</keyword>
<feature type="domain" description="Bacteriophage tail tape measure N-terminal" evidence="4">
    <location>
        <begin position="29"/>
        <end position="234"/>
    </location>
</feature>